<organism evidence="1 2">
    <name type="scientific">Actinidia rufa</name>
    <dbReference type="NCBI Taxonomy" id="165716"/>
    <lineage>
        <taxon>Eukaryota</taxon>
        <taxon>Viridiplantae</taxon>
        <taxon>Streptophyta</taxon>
        <taxon>Embryophyta</taxon>
        <taxon>Tracheophyta</taxon>
        <taxon>Spermatophyta</taxon>
        <taxon>Magnoliopsida</taxon>
        <taxon>eudicotyledons</taxon>
        <taxon>Gunneridae</taxon>
        <taxon>Pentapetalae</taxon>
        <taxon>asterids</taxon>
        <taxon>Ericales</taxon>
        <taxon>Actinidiaceae</taxon>
        <taxon>Actinidia</taxon>
    </lineage>
</organism>
<reference evidence="2" key="1">
    <citation type="submission" date="2019-07" db="EMBL/GenBank/DDBJ databases">
        <title>De Novo Assembly of kiwifruit Actinidia rufa.</title>
        <authorList>
            <person name="Sugita-Konishi S."/>
            <person name="Sato K."/>
            <person name="Mori E."/>
            <person name="Abe Y."/>
            <person name="Kisaki G."/>
            <person name="Hamano K."/>
            <person name="Suezawa K."/>
            <person name="Otani M."/>
            <person name="Fukuda T."/>
            <person name="Manabe T."/>
            <person name="Gomi K."/>
            <person name="Tabuchi M."/>
            <person name="Akimitsu K."/>
            <person name="Kataoka I."/>
        </authorList>
    </citation>
    <scope>NUCLEOTIDE SEQUENCE [LARGE SCALE GENOMIC DNA]</scope>
    <source>
        <strain evidence="2">cv. Fuchu</strain>
    </source>
</reference>
<dbReference type="Gene3D" id="3.30.70.330">
    <property type="match status" value="1"/>
</dbReference>
<dbReference type="GO" id="GO:0016787">
    <property type="term" value="F:hydrolase activity"/>
    <property type="evidence" value="ECO:0007669"/>
    <property type="project" value="UniProtKB-KW"/>
</dbReference>
<protein>
    <submittedName>
        <fullName evidence="1">Glycosyl hydrolase superfamily protein</fullName>
    </submittedName>
</protein>
<proteinExistence type="predicted"/>
<keyword evidence="1" id="KW-0378">Hydrolase</keyword>
<sequence length="42" mass="4630">MAKVEFRYLIGGLAWAIDDQSLENAFAPFGDITESEVPAEID</sequence>
<keyword evidence="2" id="KW-1185">Reference proteome</keyword>
<dbReference type="SUPFAM" id="SSF54928">
    <property type="entry name" value="RNA-binding domain, RBD"/>
    <property type="match status" value="1"/>
</dbReference>
<accession>A0A7J0DC12</accession>
<dbReference type="GO" id="GO:0003676">
    <property type="term" value="F:nucleic acid binding"/>
    <property type="evidence" value="ECO:0007669"/>
    <property type="project" value="InterPro"/>
</dbReference>
<dbReference type="OrthoDB" id="439808at2759"/>
<name>A0A7J0DC12_9ERIC</name>
<gene>
    <name evidence="1" type="ORF">Acr_00g0020610</name>
</gene>
<dbReference type="InterPro" id="IPR012677">
    <property type="entry name" value="Nucleotide-bd_a/b_plait_sf"/>
</dbReference>
<comment type="caution">
    <text evidence="1">The sequence shown here is derived from an EMBL/GenBank/DDBJ whole genome shotgun (WGS) entry which is preliminary data.</text>
</comment>
<evidence type="ECO:0000313" key="2">
    <source>
        <dbReference type="Proteomes" id="UP000585474"/>
    </source>
</evidence>
<dbReference type="Proteomes" id="UP000585474">
    <property type="component" value="Unassembled WGS sequence"/>
</dbReference>
<dbReference type="EMBL" id="BJWL01000157">
    <property type="protein sequence ID" value="GFS32061.1"/>
    <property type="molecule type" value="Genomic_DNA"/>
</dbReference>
<dbReference type="InterPro" id="IPR035979">
    <property type="entry name" value="RBD_domain_sf"/>
</dbReference>
<evidence type="ECO:0000313" key="1">
    <source>
        <dbReference type="EMBL" id="GFS32061.1"/>
    </source>
</evidence>
<dbReference type="AlphaFoldDB" id="A0A7J0DC12"/>